<evidence type="ECO:0000256" key="2">
    <source>
        <dbReference type="ARBA" id="ARBA00023002"/>
    </source>
</evidence>
<evidence type="ECO:0000313" key="4">
    <source>
        <dbReference type="EMBL" id="KAF4981732.1"/>
    </source>
</evidence>
<dbReference type="Pfam" id="PF08240">
    <property type="entry name" value="ADH_N"/>
    <property type="match status" value="1"/>
</dbReference>
<dbReference type="AlphaFoldDB" id="A0A8H4UR41"/>
<reference evidence="4" key="2">
    <citation type="submission" date="2020-05" db="EMBL/GenBank/DDBJ databases">
        <authorList>
            <person name="Kim H.-S."/>
            <person name="Proctor R.H."/>
            <person name="Brown D.W."/>
        </authorList>
    </citation>
    <scope>NUCLEOTIDE SEQUENCE</scope>
    <source>
        <strain evidence="4">NRRL 22465</strain>
    </source>
</reference>
<dbReference type="CDD" id="cd08249">
    <property type="entry name" value="enoyl_reductase_like"/>
    <property type="match status" value="1"/>
</dbReference>
<evidence type="ECO:0000256" key="1">
    <source>
        <dbReference type="ARBA" id="ARBA00008072"/>
    </source>
</evidence>
<evidence type="ECO:0000313" key="5">
    <source>
        <dbReference type="Proteomes" id="UP000635477"/>
    </source>
</evidence>
<dbReference type="InterPro" id="IPR013149">
    <property type="entry name" value="ADH-like_C"/>
</dbReference>
<dbReference type="OrthoDB" id="10257049at2759"/>
<comment type="caution">
    <text evidence="4">The sequence shown here is derived from an EMBL/GenBank/DDBJ whole genome shotgun (WGS) entry which is preliminary data.</text>
</comment>
<accession>A0A8H4UR41</accession>
<reference evidence="4" key="1">
    <citation type="journal article" date="2020" name="BMC Genomics">
        <title>Correction to: Identification and distribution of gene clusters required for synthesis of sphingolipid metabolism inhibitors in diverse species of the filamentous fungus Fusarium.</title>
        <authorList>
            <person name="Kim H.S."/>
            <person name="Lohmar J.M."/>
            <person name="Busman M."/>
            <person name="Brown D.W."/>
            <person name="Naumann T.A."/>
            <person name="Divon H.H."/>
            <person name="Lysoe E."/>
            <person name="Uhlig S."/>
            <person name="Proctor R.H."/>
        </authorList>
    </citation>
    <scope>NUCLEOTIDE SEQUENCE</scope>
    <source>
        <strain evidence="4">NRRL 22465</strain>
    </source>
</reference>
<keyword evidence="5" id="KW-1185">Reference proteome</keyword>
<comment type="similarity">
    <text evidence="1">Belongs to the zinc-containing alcohol dehydrogenase family.</text>
</comment>
<keyword evidence="2" id="KW-0560">Oxidoreductase</keyword>
<organism evidence="4 5">
    <name type="scientific">Fusarium zealandicum</name>
    <dbReference type="NCBI Taxonomy" id="1053134"/>
    <lineage>
        <taxon>Eukaryota</taxon>
        <taxon>Fungi</taxon>
        <taxon>Dikarya</taxon>
        <taxon>Ascomycota</taxon>
        <taxon>Pezizomycotina</taxon>
        <taxon>Sordariomycetes</taxon>
        <taxon>Hypocreomycetidae</taxon>
        <taxon>Hypocreales</taxon>
        <taxon>Nectriaceae</taxon>
        <taxon>Fusarium</taxon>
        <taxon>Fusarium staphyleae species complex</taxon>
    </lineage>
</organism>
<name>A0A8H4UR41_9HYPO</name>
<dbReference type="InterPro" id="IPR047122">
    <property type="entry name" value="Trans-enoyl_RdTase-like"/>
</dbReference>
<dbReference type="GO" id="GO:0016651">
    <property type="term" value="F:oxidoreductase activity, acting on NAD(P)H"/>
    <property type="evidence" value="ECO:0007669"/>
    <property type="project" value="InterPro"/>
</dbReference>
<dbReference type="Gene3D" id="3.90.180.10">
    <property type="entry name" value="Medium-chain alcohol dehydrogenases, catalytic domain"/>
    <property type="match status" value="1"/>
</dbReference>
<dbReference type="SUPFAM" id="SSF51735">
    <property type="entry name" value="NAD(P)-binding Rossmann-fold domains"/>
    <property type="match status" value="1"/>
</dbReference>
<dbReference type="SUPFAM" id="SSF50129">
    <property type="entry name" value="GroES-like"/>
    <property type="match status" value="1"/>
</dbReference>
<gene>
    <name evidence="4" type="ORF">FZEAL_2534</name>
</gene>
<dbReference type="InterPro" id="IPR020843">
    <property type="entry name" value="ER"/>
</dbReference>
<dbReference type="SMART" id="SM00829">
    <property type="entry name" value="PKS_ER"/>
    <property type="match status" value="1"/>
</dbReference>
<dbReference type="InterPro" id="IPR011032">
    <property type="entry name" value="GroES-like_sf"/>
</dbReference>
<dbReference type="EMBL" id="JABEYC010000153">
    <property type="protein sequence ID" value="KAF4981732.1"/>
    <property type="molecule type" value="Genomic_DNA"/>
</dbReference>
<dbReference type="Gene3D" id="3.40.50.720">
    <property type="entry name" value="NAD(P)-binding Rossmann-like Domain"/>
    <property type="match status" value="1"/>
</dbReference>
<feature type="domain" description="Enoyl reductase (ER)" evidence="3">
    <location>
        <begin position="16"/>
        <end position="350"/>
    </location>
</feature>
<evidence type="ECO:0000259" key="3">
    <source>
        <dbReference type="SMART" id="SM00829"/>
    </source>
</evidence>
<dbReference type="Proteomes" id="UP000635477">
    <property type="component" value="Unassembled WGS sequence"/>
</dbReference>
<dbReference type="InterPro" id="IPR013154">
    <property type="entry name" value="ADH-like_N"/>
</dbReference>
<dbReference type="PANTHER" id="PTHR45348:SF2">
    <property type="entry name" value="ZINC-TYPE ALCOHOL DEHYDROGENASE-LIKE PROTEIN C2E1P3.01"/>
    <property type="match status" value="1"/>
</dbReference>
<dbReference type="InterPro" id="IPR036291">
    <property type="entry name" value="NAD(P)-bd_dom_sf"/>
</dbReference>
<protein>
    <recommendedName>
        <fullName evidence="3">Enoyl reductase (ER) domain-containing protein</fullName>
    </recommendedName>
</protein>
<dbReference type="Pfam" id="PF00107">
    <property type="entry name" value="ADH_zinc_N"/>
    <property type="match status" value="1"/>
</dbReference>
<dbReference type="PANTHER" id="PTHR45348">
    <property type="entry name" value="HYPOTHETICAL OXIDOREDUCTASE (EUROFUNG)"/>
    <property type="match status" value="1"/>
</dbReference>
<sequence length="354" mass="37388">MSLPTSFKAALLPGKGEVHTVSDRSLAPLSPGEVAIKVTATAVNPVDWKVRDYGFAVQEWPTVLGSDAAGQVAAVGPDVSGFSVGDRVFFQGILGNIDSTTFQQYCKMPAALVSRTPENISDEQAAGVHLTTVAAVVALYDKSGQGLPAPWDQGGDQVGKAKAILILGGSSSAGQYAIQLARLSGFERIVTNASPAHHEFLTSLGAHIVLDRTTASVDSYLEAVGDLPLDFVFDTISASATQKLGVEILQAKKTQDGHVICLNLADSEARELGQSREPNVEIRSVMGFGSGPHLRYLSEPLAKHLGGQDGWVAKGLLTPNRITVVEGGLGKLEEALEKNKRGVSGEKVIIRPWE</sequence>
<proteinExistence type="inferred from homology"/>